<dbReference type="PROSITE" id="PS00058">
    <property type="entry name" value="DNA_MISMATCH_REPAIR_1"/>
    <property type="match status" value="1"/>
</dbReference>
<dbReference type="InterPro" id="IPR014762">
    <property type="entry name" value="DNA_mismatch_repair_CS"/>
</dbReference>
<dbReference type="InterPro" id="IPR042121">
    <property type="entry name" value="MutL_C_regsub"/>
</dbReference>
<feature type="domain" description="MutL C-terminal dimerisation" evidence="7">
    <location>
        <begin position="420"/>
        <end position="556"/>
    </location>
</feature>
<keyword evidence="9" id="KW-0540">Nuclease</keyword>
<dbReference type="GO" id="GO:0030983">
    <property type="term" value="F:mismatched DNA binding"/>
    <property type="evidence" value="ECO:0007669"/>
    <property type="project" value="InterPro"/>
</dbReference>
<evidence type="ECO:0000256" key="1">
    <source>
        <dbReference type="ARBA" id="ARBA00006082"/>
    </source>
</evidence>
<dbReference type="Gene3D" id="3.30.230.10">
    <property type="match status" value="1"/>
</dbReference>
<dbReference type="RefSeq" id="WP_215871462.1">
    <property type="nucleotide sequence ID" value="NZ_JAAXYO010000182.1"/>
</dbReference>
<dbReference type="InterPro" id="IPR002099">
    <property type="entry name" value="MutL/Mlh/PMS"/>
</dbReference>
<dbReference type="InterPro" id="IPR014790">
    <property type="entry name" value="MutL_C"/>
</dbReference>
<dbReference type="AlphaFoldDB" id="A0AAE2YRX4"/>
<dbReference type="SMART" id="SM01340">
    <property type="entry name" value="DNA_mis_repair"/>
    <property type="match status" value="1"/>
</dbReference>
<keyword evidence="9" id="KW-0378">Hydrolase</keyword>
<dbReference type="InterPro" id="IPR042120">
    <property type="entry name" value="MutL_C_dimsub"/>
</dbReference>
<dbReference type="InterPro" id="IPR020667">
    <property type="entry name" value="DNA_mismatch_repair_MutL"/>
</dbReference>
<dbReference type="Proteomes" id="UP001197378">
    <property type="component" value="Unassembled WGS sequence"/>
</dbReference>
<dbReference type="GO" id="GO:0032300">
    <property type="term" value="C:mismatch repair complex"/>
    <property type="evidence" value="ECO:0007669"/>
    <property type="project" value="InterPro"/>
</dbReference>
<evidence type="ECO:0000259" key="7">
    <source>
        <dbReference type="SMART" id="SM00853"/>
    </source>
</evidence>
<sequence>MPETRRRVQVMSPQLADRIAAGEVVERPASVLKELIENSLDAGARHIDVLIEGAGIELLEVQDDGIGIEAEDLPLALSRHATSKLYDDGELEQIHSFGFRGEALPAIASVARLEITSRAVGANAARHLRLAAGILEEDTPAARAPGTTVRVEDLFYNVPARRKFLKAPGTELGRIQKLWRQLALSAFPVDLRLQQGKRLLAQYPAALSEADQDARVAAILGEEFLRNALRFAQENNGWRLWGWLGLPSFNRPRADEQYFFVNGRAVQDAGLRHALRSAYADVLYQDRQPVAICYLELPSELVDVNVHPAKTEVRFREARQIHDFVRHTLAEIIADQARPRAPYLPPTERSEQRSGAGFFGTQAPLTDLAVGRVREDSGDDYWQKLVAPGFRYPPPPSPESSSSSVSDPEELWKGYPLGRALGQIHQRFIVAENKEGMLLIDQHAAHERILYERFKAQRSTGQQQALLLPLQIELSPAQGERLEERAELLREASLDWSRSGPGSLRIHACAPGFPQSAIADLVADCLAEQATWQAGQGDERLAEMACHAAIKDHHPLSLAEMNALLRQLEATPRYTQCNHGRPTIVQWNLAELDRLFLRGR</sequence>
<evidence type="ECO:0000256" key="6">
    <source>
        <dbReference type="SAM" id="MobiDB-lite"/>
    </source>
</evidence>
<dbReference type="FunFam" id="3.30.565.10:FF:000003">
    <property type="entry name" value="DNA mismatch repair endonuclease MutL"/>
    <property type="match status" value="1"/>
</dbReference>
<dbReference type="Pfam" id="PF01119">
    <property type="entry name" value="DNA_mis_repair"/>
    <property type="match status" value="1"/>
</dbReference>
<evidence type="ECO:0000313" key="9">
    <source>
        <dbReference type="EMBL" id="MBU2789136.1"/>
    </source>
</evidence>
<comment type="caution">
    <text evidence="9">The sequence shown here is derived from an EMBL/GenBank/DDBJ whole genome shotgun (WGS) entry which is preliminary data.</text>
</comment>
<keyword evidence="4 5" id="KW-0234">DNA repair</keyword>
<dbReference type="Pfam" id="PF13589">
    <property type="entry name" value="HATPase_c_3"/>
    <property type="match status" value="1"/>
</dbReference>
<gene>
    <name evidence="5 9" type="primary">mutL</name>
    <name evidence="9" type="ORF">HFQ13_13130</name>
</gene>
<dbReference type="InterPro" id="IPR038973">
    <property type="entry name" value="MutL/Mlh/Pms-like"/>
</dbReference>
<dbReference type="EMBL" id="JAAXYO010000182">
    <property type="protein sequence ID" value="MBU2789136.1"/>
    <property type="molecule type" value="Genomic_DNA"/>
</dbReference>
<dbReference type="GO" id="GO:0005524">
    <property type="term" value="F:ATP binding"/>
    <property type="evidence" value="ECO:0007669"/>
    <property type="project" value="InterPro"/>
</dbReference>
<dbReference type="Gene3D" id="3.30.565.10">
    <property type="entry name" value="Histidine kinase-like ATPase, C-terminal domain"/>
    <property type="match status" value="1"/>
</dbReference>
<evidence type="ECO:0000313" key="10">
    <source>
        <dbReference type="Proteomes" id="UP001197378"/>
    </source>
</evidence>
<dbReference type="GO" id="GO:0004519">
    <property type="term" value="F:endonuclease activity"/>
    <property type="evidence" value="ECO:0007669"/>
    <property type="project" value="UniProtKB-KW"/>
</dbReference>
<dbReference type="GO" id="GO:0140664">
    <property type="term" value="F:ATP-dependent DNA damage sensor activity"/>
    <property type="evidence" value="ECO:0007669"/>
    <property type="project" value="InterPro"/>
</dbReference>
<organism evidence="9 10">
    <name type="scientific">Igneacidithiobacillus copahuensis</name>
    <dbReference type="NCBI Taxonomy" id="2724909"/>
    <lineage>
        <taxon>Bacteria</taxon>
        <taxon>Pseudomonadati</taxon>
        <taxon>Pseudomonadota</taxon>
        <taxon>Acidithiobacillia</taxon>
        <taxon>Acidithiobacillales</taxon>
        <taxon>Acidithiobacillaceae</taxon>
        <taxon>Igneacidithiobacillus</taxon>
    </lineage>
</organism>
<dbReference type="InterPro" id="IPR036890">
    <property type="entry name" value="HATPase_C_sf"/>
</dbReference>
<dbReference type="HAMAP" id="MF_00149">
    <property type="entry name" value="DNA_mis_repair"/>
    <property type="match status" value="1"/>
</dbReference>
<dbReference type="SUPFAM" id="SSF55874">
    <property type="entry name" value="ATPase domain of HSP90 chaperone/DNA topoisomerase II/histidine kinase"/>
    <property type="match status" value="1"/>
</dbReference>
<reference evidence="9" key="1">
    <citation type="journal article" date="2021" name="ISME J.">
        <title>Genomic evolution of the class Acidithiobacillia: deep-branching Proteobacteria living in extreme acidic conditions.</title>
        <authorList>
            <person name="Moya-Beltran A."/>
            <person name="Beard S."/>
            <person name="Rojas-Villalobos C."/>
            <person name="Issotta F."/>
            <person name="Gallardo Y."/>
            <person name="Ulloa R."/>
            <person name="Giaveno A."/>
            <person name="Degli Esposti M."/>
            <person name="Johnson D.B."/>
            <person name="Quatrini R."/>
        </authorList>
    </citation>
    <scope>NUCLEOTIDE SEQUENCE</scope>
    <source>
        <strain evidence="9">VAN18-1</strain>
    </source>
</reference>
<dbReference type="CDD" id="cd16926">
    <property type="entry name" value="HATPase_MutL-MLH-PMS-like"/>
    <property type="match status" value="1"/>
</dbReference>
<proteinExistence type="inferred from homology"/>
<evidence type="ECO:0000256" key="3">
    <source>
        <dbReference type="ARBA" id="ARBA00022763"/>
    </source>
</evidence>
<dbReference type="Gene3D" id="3.30.1370.100">
    <property type="entry name" value="MutL, C-terminal domain, regulatory subdomain"/>
    <property type="match status" value="1"/>
</dbReference>
<keyword evidence="10" id="KW-1185">Reference proteome</keyword>
<name>A0AAE2YRX4_9PROT</name>
<dbReference type="Pfam" id="PF08676">
    <property type="entry name" value="MutL_C"/>
    <property type="match status" value="1"/>
</dbReference>
<keyword evidence="9" id="KW-0255">Endonuclease</keyword>
<dbReference type="SUPFAM" id="SSF54211">
    <property type="entry name" value="Ribosomal protein S5 domain 2-like"/>
    <property type="match status" value="1"/>
</dbReference>
<dbReference type="Gene3D" id="3.30.1540.20">
    <property type="entry name" value="MutL, C-terminal domain, dimerisation subdomain"/>
    <property type="match status" value="1"/>
</dbReference>
<evidence type="ECO:0000256" key="2">
    <source>
        <dbReference type="ARBA" id="ARBA00021975"/>
    </source>
</evidence>
<dbReference type="InterPro" id="IPR037198">
    <property type="entry name" value="MutL_C_sf"/>
</dbReference>
<feature type="domain" description="DNA mismatch repair protein S5" evidence="8">
    <location>
        <begin position="216"/>
        <end position="334"/>
    </location>
</feature>
<comment type="similarity">
    <text evidence="1 5">Belongs to the DNA mismatch repair MutL/HexB family.</text>
</comment>
<dbReference type="InterPro" id="IPR014721">
    <property type="entry name" value="Ribsml_uS5_D2-typ_fold_subgr"/>
</dbReference>
<dbReference type="GO" id="GO:0016887">
    <property type="term" value="F:ATP hydrolysis activity"/>
    <property type="evidence" value="ECO:0007669"/>
    <property type="project" value="InterPro"/>
</dbReference>
<evidence type="ECO:0000259" key="8">
    <source>
        <dbReference type="SMART" id="SM01340"/>
    </source>
</evidence>
<dbReference type="InterPro" id="IPR020568">
    <property type="entry name" value="Ribosomal_Su5_D2-typ_SF"/>
</dbReference>
<evidence type="ECO:0000256" key="4">
    <source>
        <dbReference type="ARBA" id="ARBA00023204"/>
    </source>
</evidence>
<dbReference type="GO" id="GO:0006298">
    <property type="term" value="P:mismatch repair"/>
    <property type="evidence" value="ECO:0007669"/>
    <property type="project" value="UniProtKB-UniRule"/>
</dbReference>
<dbReference type="PANTHER" id="PTHR10073">
    <property type="entry name" value="DNA MISMATCH REPAIR PROTEIN MLH, PMS, MUTL"/>
    <property type="match status" value="1"/>
</dbReference>
<keyword evidence="3 5" id="KW-0227">DNA damage</keyword>
<dbReference type="SUPFAM" id="SSF118116">
    <property type="entry name" value="DNA mismatch repair protein MutL"/>
    <property type="match status" value="1"/>
</dbReference>
<comment type="function">
    <text evidence="5">This protein is involved in the repair of mismatches in DNA. It is required for dam-dependent methyl-directed DNA mismatch repair. May act as a 'molecular matchmaker', a protein that promotes the formation of a stable complex between two or more DNA-binding proteins in an ATP-dependent manner without itself being part of a final effector complex.</text>
</comment>
<dbReference type="PANTHER" id="PTHR10073:SF12">
    <property type="entry name" value="DNA MISMATCH REPAIR PROTEIN MLH1"/>
    <property type="match status" value="1"/>
</dbReference>
<protein>
    <recommendedName>
        <fullName evidence="2 5">DNA mismatch repair protein MutL</fullName>
    </recommendedName>
</protein>
<dbReference type="CDD" id="cd03482">
    <property type="entry name" value="MutL_Trans_MutL"/>
    <property type="match status" value="1"/>
</dbReference>
<evidence type="ECO:0000256" key="5">
    <source>
        <dbReference type="HAMAP-Rule" id="MF_00149"/>
    </source>
</evidence>
<dbReference type="NCBIfam" id="TIGR00585">
    <property type="entry name" value="mutl"/>
    <property type="match status" value="1"/>
</dbReference>
<dbReference type="SMART" id="SM00853">
    <property type="entry name" value="MutL_C"/>
    <property type="match status" value="1"/>
</dbReference>
<feature type="region of interest" description="Disordered" evidence="6">
    <location>
        <begin position="389"/>
        <end position="409"/>
    </location>
</feature>
<accession>A0AAE2YRX4</accession>
<dbReference type="InterPro" id="IPR013507">
    <property type="entry name" value="DNA_mismatch_S5_2-like"/>
</dbReference>